<feature type="domain" description="RING-type" evidence="6">
    <location>
        <begin position="83"/>
        <end position="123"/>
    </location>
</feature>
<dbReference type="InterPro" id="IPR013083">
    <property type="entry name" value="Znf_RING/FYVE/PHD"/>
</dbReference>
<evidence type="ECO:0000256" key="5">
    <source>
        <dbReference type="SAM" id="Phobius"/>
    </source>
</evidence>
<dbReference type="PROSITE" id="PS50089">
    <property type="entry name" value="ZF_RING_2"/>
    <property type="match status" value="1"/>
</dbReference>
<comment type="caution">
    <text evidence="7">The sequence shown here is derived from an EMBL/GenBank/DDBJ whole genome shotgun (WGS) entry which is preliminary data.</text>
</comment>
<keyword evidence="1 3" id="KW-0479">Metal-binding</keyword>
<accession>A0AAE0YUY1</accession>
<dbReference type="Proteomes" id="UP001283361">
    <property type="component" value="Unassembled WGS sequence"/>
</dbReference>
<protein>
    <recommendedName>
        <fullName evidence="6">RING-type domain-containing protein</fullName>
    </recommendedName>
</protein>
<dbReference type="GO" id="GO:0008270">
    <property type="term" value="F:zinc ion binding"/>
    <property type="evidence" value="ECO:0007669"/>
    <property type="project" value="UniProtKB-KW"/>
</dbReference>
<keyword evidence="8" id="KW-1185">Reference proteome</keyword>
<feature type="compositionally biased region" description="Basic and acidic residues" evidence="4">
    <location>
        <begin position="32"/>
        <end position="42"/>
    </location>
</feature>
<keyword evidence="5" id="KW-0812">Transmembrane</keyword>
<feature type="transmembrane region" description="Helical" evidence="5">
    <location>
        <begin position="6"/>
        <end position="26"/>
    </location>
</feature>
<gene>
    <name evidence="7" type="ORF">RRG08_050375</name>
</gene>
<dbReference type="InterPro" id="IPR001841">
    <property type="entry name" value="Znf_RING"/>
</dbReference>
<dbReference type="Pfam" id="PF13920">
    <property type="entry name" value="zf-C3HC4_3"/>
    <property type="match status" value="1"/>
</dbReference>
<evidence type="ECO:0000256" key="3">
    <source>
        <dbReference type="PROSITE-ProRule" id="PRU00175"/>
    </source>
</evidence>
<evidence type="ECO:0000256" key="2">
    <source>
        <dbReference type="ARBA" id="ARBA00022833"/>
    </source>
</evidence>
<dbReference type="AlphaFoldDB" id="A0AAE0YUY1"/>
<dbReference type="SMART" id="SM00184">
    <property type="entry name" value="RING"/>
    <property type="match status" value="1"/>
</dbReference>
<keyword evidence="2" id="KW-0862">Zinc</keyword>
<evidence type="ECO:0000259" key="6">
    <source>
        <dbReference type="PROSITE" id="PS50089"/>
    </source>
</evidence>
<evidence type="ECO:0000256" key="4">
    <source>
        <dbReference type="SAM" id="MobiDB-lite"/>
    </source>
</evidence>
<proteinExistence type="predicted"/>
<keyword evidence="5" id="KW-0472">Membrane</keyword>
<keyword evidence="1 3" id="KW-0863">Zinc-finger</keyword>
<organism evidence="7 8">
    <name type="scientific">Elysia crispata</name>
    <name type="common">lettuce slug</name>
    <dbReference type="NCBI Taxonomy" id="231223"/>
    <lineage>
        <taxon>Eukaryota</taxon>
        <taxon>Metazoa</taxon>
        <taxon>Spiralia</taxon>
        <taxon>Lophotrochozoa</taxon>
        <taxon>Mollusca</taxon>
        <taxon>Gastropoda</taxon>
        <taxon>Heterobranchia</taxon>
        <taxon>Euthyneura</taxon>
        <taxon>Panpulmonata</taxon>
        <taxon>Sacoglossa</taxon>
        <taxon>Placobranchoidea</taxon>
        <taxon>Plakobranchidae</taxon>
        <taxon>Elysia</taxon>
    </lineage>
</organism>
<sequence length="132" mass="15142">MSLALVVRVAVPALVALGLSAAYLIFRKRQPEGEHRDGDNRPSRAQFRSWDDTEIPRPTNGTQLRHRTSNETEVREGQQLEECIICTEERVLVELYPCNHRSMCEGCVIKIISKNSRACPFCRRRIQGYRDA</sequence>
<evidence type="ECO:0000256" key="1">
    <source>
        <dbReference type="ARBA" id="ARBA00022771"/>
    </source>
</evidence>
<dbReference type="Gene3D" id="3.30.40.10">
    <property type="entry name" value="Zinc/RING finger domain, C3HC4 (zinc finger)"/>
    <property type="match status" value="1"/>
</dbReference>
<feature type="region of interest" description="Disordered" evidence="4">
    <location>
        <begin position="32"/>
        <end position="73"/>
    </location>
</feature>
<name>A0AAE0YUY1_9GAST</name>
<dbReference type="EMBL" id="JAWDGP010005360">
    <property type="protein sequence ID" value="KAK3757492.1"/>
    <property type="molecule type" value="Genomic_DNA"/>
</dbReference>
<evidence type="ECO:0000313" key="8">
    <source>
        <dbReference type="Proteomes" id="UP001283361"/>
    </source>
</evidence>
<reference evidence="7" key="1">
    <citation type="journal article" date="2023" name="G3 (Bethesda)">
        <title>A reference genome for the long-term kleptoplast-retaining sea slug Elysia crispata morphotype clarki.</title>
        <authorList>
            <person name="Eastman K.E."/>
            <person name="Pendleton A.L."/>
            <person name="Shaikh M.A."/>
            <person name="Suttiyut T."/>
            <person name="Ogas R."/>
            <person name="Tomko P."/>
            <person name="Gavelis G."/>
            <person name="Widhalm J.R."/>
            <person name="Wisecaver J.H."/>
        </authorList>
    </citation>
    <scope>NUCLEOTIDE SEQUENCE</scope>
    <source>
        <strain evidence="7">ECLA1</strain>
    </source>
</reference>
<dbReference type="SUPFAM" id="SSF57850">
    <property type="entry name" value="RING/U-box"/>
    <property type="match status" value="1"/>
</dbReference>
<evidence type="ECO:0000313" key="7">
    <source>
        <dbReference type="EMBL" id="KAK3757492.1"/>
    </source>
</evidence>
<keyword evidence="5" id="KW-1133">Transmembrane helix</keyword>